<reference evidence="1" key="1">
    <citation type="submission" date="2023-03" db="EMBL/GenBank/DDBJ databases">
        <title>Amycolatopsis taiwanensis NBRC 103393.</title>
        <authorList>
            <person name="Ichikawa N."/>
            <person name="Sato H."/>
            <person name="Tonouchi N."/>
        </authorList>
    </citation>
    <scope>NUCLEOTIDE SEQUENCE</scope>
    <source>
        <strain evidence="1">NBRC 103393</strain>
    </source>
</reference>
<organism evidence="1 2">
    <name type="scientific">Amycolatopsis taiwanensis</name>
    <dbReference type="NCBI Taxonomy" id="342230"/>
    <lineage>
        <taxon>Bacteria</taxon>
        <taxon>Bacillati</taxon>
        <taxon>Actinomycetota</taxon>
        <taxon>Actinomycetes</taxon>
        <taxon>Pseudonocardiales</taxon>
        <taxon>Pseudonocardiaceae</taxon>
        <taxon>Amycolatopsis</taxon>
    </lineage>
</organism>
<evidence type="ECO:0000313" key="2">
    <source>
        <dbReference type="Proteomes" id="UP001165136"/>
    </source>
</evidence>
<keyword evidence="2" id="KW-1185">Reference proteome</keyword>
<dbReference type="Proteomes" id="UP001165136">
    <property type="component" value="Unassembled WGS sequence"/>
</dbReference>
<proteinExistence type="predicted"/>
<evidence type="ECO:0000313" key="1">
    <source>
        <dbReference type="EMBL" id="GLY63753.1"/>
    </source>
</evidence>
<accession>A0A9W6QU33</accession>
<name>A0A9W6QU33_9PSEU</name>
<sequence length="95" mass="10461">MYQLVPDNAVVAQVAALPDDALAAYADVLEVLQLTHWNGKPLHEANPDGAVGRWNFGPSQAGQVIYLILDEQQEVHLCCWCSGLKPRAALWLPLR</sequence>
<comment type="caution">
    <text evidence="1">The sequence shown here is derived from an EMBL/GenBank/DDBJ whole genome shotgun (WGS) entry which is preliminary data.</text>
</comment>
<gene>
    <name evidence="1" type="ORF">Atai01_03720</name>
</gene>
<dbReference type="RefSeq" id="WP_285485635.1">
    <property type="nucleotide sequence ID" value="NZ_BSTI01000001.1"/>
</dbReference>
<dbReference type="EMBL" id="BSTI01000001">
    <property type="protein sequence ID" value="GLY63753.1"/>
    <property type="molecule type" value="Genomic_DNA"/>
</dbReference>
<dbReference type="AlphaFoldDB" id="A0A9W6QU33"/>
<protein>
    <submittedName>
        <fullName evidence="1">Uncharacterized protein</fullName>
    </submittedName>
</protein>